<dbReference type="InterPro" id="IPR053447">
    <property type="entry name" value="Alpha-KG_dependent_hydroxylase"/>
</dbReference>
<dbReference type="NCBIfam" id="NF041363">
    <property type="entry name" value="GntD_guanitoxin"/>
    <property type="match status" value="1"/>
</dbReference>
<keyword evidence="3" id="KW-0560">Oxidoreductase</keyword>
<dbReference type="RefSeq" id="WP_380544617.1">
    <property type="nucleotide sequence ID" value="NZ_JBHFAB010000040.1"/>
</dbReference>
<dbReference type="Proteomes" id="UP001592531">
    <property type="component" value="Unassembled WGS sequence"/>
</dbReference>
<dbReference type="InterPro" id="IPR014503">
    <property type="entry name" value="Clavaminate_syn-like"/>
</dbReference>
<protein>
    <submittedName>
        <fullName evidence="6">Guanitoxin biosynthesis L-enduracididine beta-hydroxylase GntD</fullName>
    </submittedName>
</protein>
<keyword evidence="4" id="KW-0408">Iron</keyword>
<comment type="caution">
    <text evidence="6">The sequence shown here is derived from an EMBL/GenBank/DDBJ whole genome shotgun (WGS) entry which is preliminary data.</text>
</comment>
<evidence type="ECO:0000256" key="3">
    <source>
        <dbReference type="ARBA" id="ARBA00023002"/>
    </source>
</evidence>
<evidence type="ECO:0000256" key="1">
    <source>
        <dbReference type="ARBA" id="ARBA00008425"/>
    </source>
</evidence>
<dbReference type="InterPro" id="IPR042098">
    <property type="entry name" value="TauD-like_sf"/>
</dbReference>
<keyword evidence="7" id="KW-1185">Reference proteome</keyword>
<proteinExistence type="inferred from homology"/>
<comment type="similarity">
    <text evidence="1">Belongs to the clavaminate synthase family.</text>
</comment>
<organism evidence="6 7">
    <name type="scientific">Streptacidiphilus cavernicola</name>
    <dbReference type="NCBI Taxonomy" id="3342716"/>
    <lineage>
        <taxon>Bacteria</taxon>
        <taxon>Bacillati</taxon>
        <taxon>Actinomycetota</taxon>
        <taxon>Actinomycetes</taxon>
        <taxon>Kitasatosporales</taxon>
        <taxon>Streptomycetaceae</taxon>
        <taxon>Streptacidiphilus</taxon>
    </lineage>
</organism>
<dbReference type="PIRSF" id="PIRSF019543">
    <property type="entry name" value="Clavaminate_syn"/>
    <property type="match status" value="1"/>
</dbReference>
<dbReference type="InterPro" id="IPR003819">
    <property type="entry name" value="TauD/TfdA-like"/>
</dbReference>
<sequence>MSAQTLYAPAPVHEADLPPLVTTDELTAAATPAPAAPAPGAGTDTGRVHRYHLSPAEAEQARRLAARCLAEYGRVDSPRFLTEVRVLAADLPRGLRMAVNTARLDDRKHGLVISGNPVDGQELGATPAGWQFADTQASRAHAFLIMLYGALLGDVVSWATQQDGRIVTDVVPAPGMEDSLVSSSSRTELGWHTEDAFSPCRADYVGLFCLRSPELTATTIGHLDLRALPAAVEQVLRQPRFQIMPDTSHDAALNTDHDRSGRTDAFERLERVRRKPPQIPLIEGHRQAPVLRIDGDFVSAAEGDQEAAAALAWLKDHLSASLYDFPLAPGDVGFIDNRNVVHGRRPFRPRYDGTDRWLKRINIVADLRRTRPGRSSTTTRVIG</sequence>
<evidence type="ECO:0000259" key="5">
    <source>
        <dbReference type="Pfam" id="PF02668"/>
    </source>
</evidence>
<evidence type="ECO:0000256" key="4">
    <source>
        <dbReference type="ARBA" id="ARBA00023004"/>
    </source>
</evidence>
<dbReference type="Gene3D" id="3.60.130.10">
    <property type="entry name" value="Clavaminate synthase-like"/>
    <property type="match status" value="1"/>
</dbReference>
<name>A0ABV6W5Z5_9ACTN</name>
<reference evidence="6 7" key="1">
    <citation type="submission" date="2024-09" db="EMBL/GenBank/DDBJ databases">
        <authorList>
            <person name="Lee S.D."/>
        </authorList>
    </citation>
    <scope>NUCLEOTIDE SEQUENCE [LARGE SCALE GENOMIC DNA]</scope>
    <source>
        <strain evidence="6 7">N8-3</strain>
    </source>
</reference>
<dbReference type="EMBL" id="JBHFAB010000040">
    <property type="protein sequence ID" value="MFC1421421.1"/>
    <property type="molecule type" value="Genomic_DNA"/>
</dbReference>
<evidence type="ECO:0000313" key="7">
    <source>
        <dbReference type="Proteomes" id="UP001592531"/>
    </source>
</evidence>
<accession>A0ABV6W5Z5</accession>
<evidence type="ECO:0000313" key="6">
    <source>
        <dbReference type="EMBL" id="MFC1421421.1"/>
    </source>
</evidence>
<keyword evidence="2" id="KW-0479">Metal-binding</keyword>
<dbReference type="SUPFAM" id="SSF51197">
    <property type="entry name" value="Clavaminate synthase-like"/>
    <property type="match status" value="1"/>
</dbReference>
<dbReference type="Pfam" id="PF02668">
    <property type="entry name" value="TauD"/>
    <property type="match status" value="1"/>
</dbReference>
<evidence type="ECO:0000256" key="2">
    <source>
        <dbReference type="ARBA" id="ARBA00022723"/>
    </source>
</evidence>
<feature type="domain" description="TauD/TfdA-like" evidence="5">
    <location>
        <begin position="181"/>
        <end position="361"/>
    </location>
</feature>
<gene>
    <name evidence="6" type="primary">gntD</name>
    <name evidence="6" type="ORF">ACEZDE_32980</name>
</gene>